<evidence type="ECO:0000256" key="1">
    <source>
        <dbReference type="SAM" id="Phobius"/>
    </source>
</evidence>
<accession>A0A1I7Z4N2</accession>
<evidence type="ECO:0000313" key="3">
    <source>
        <dbReference type="WBParaSite" id="L893_g22882.t1"/>
    </source>
</evidence>
<keyword evidence="2" id="KW-1185">Reference proteome</keyword>
<proteinExistence type="predicted"/>
<protein>
    <submittedName>
        <fullName evidence="3">Secreted protein</fullName>
    </submittedName>
</protein>
<evidence type="ECO:0000313" key="2">
    <source>
        <dbReference type="Proteomes" id="UP000095287"/>
    </source>
</evidence>
<feature type="transmembrane region" description="Helical" evidence="1">
    <location>
        <begin position="6"/>
        <end position="27"/>
    </location>
</feature>
<sequence length="109" mass="12240">MAFVVFARFVHVLTIAVISFEFVNYFAEKPPRLGKWRAERAHQTGRVIYVIFETDTRAITLAHPLLAVWLNVLLCSFDGDCLHGPTSLSSCITSLSLTFSAEWANVISH</sequence>
<dbReference type="WBParaSite" id="L893_g22882.t1">
    <property type="protein sequence ID" value="L893_g22882.t1"/>
    <property type="gene ID" value="L893_g22882"/>
</dbReference>
<dbReference type="AlphaFoldDB" id="A0A1I7Z4N2"/>
<keyword evidence="1" id="KW-0812">Transmembrane</keyword>
<name>A0A1I7Z4N2_9BILA</name>
<dbReference type="Proteomes" id="UP000095287">
    <property type="component" value="Unplaced"/>
</dbReference>
<keyword evidence="1" id="KW-0472">Membrane</keyword>
<keyword evidence="1" id="KW-1133">Transmembrane helix</keyword>
<organism evidence="2 3">
    <name type="scientific">Steinernema glaseri</name>
    <dbReference type="NCBI Taxonomy" id="37863"/>
    <lineage>
        <taxon>Eukaryota</taxon>
        <taxon>Metazoa</taxon>
        <taxon>Ecdysozoa</taxon>
        <taxon>Nematoda</taxon>
        <taxon>Chromadorea</taxon>
        <taxon>Rhabditida</taxon>
        <taxon>Tylenchina</taxon>
        <taxon>Panagrolaimomorpha</taxon>
        <taxon>Strongyloidoidea</taxon>
        <taxon>Steinernematidae</taxon>
        <taxon>Steinernema</taxon>
    </lineage>
</organism>
<reference evidence="3" key="1">
    <citation type="submission" date="2016-11" db="UniProtKB">
        <authorList>
            <consortium name="WormBaseParasite"/>
        </authorList>
    </citation>
    <scope>IDENTIFICATION</scope>
</reference>